<name>A0A8C5AEN0_GADMO</name>
<evidence type="ECO:0000256" key="7">
    <source>
        <dbReference type="ARBA" id="ARBA00023136"/>
    </source>
</evidence>
<keyword evidence="7 12" id="KW-0472">Membrane</keyword>
<keyword evidence="3" id="KW-1003">Cell membrane</keyword>
<dbReference type="PANTHER" id="PTHR10822">
    <property type="entry name" value="GLYPICAN"/>
    <property type="match status" value="1"/>
</dbReference>
<feature type="region of interest" description="Disordered" evidence="13">
    <location>
        <begin position="349"/>
        <end position="371"/>
    </location>
</feature>
<dbReference type="Pfam" id="PF01153">
    <property type="entry name" value="Glypican"/>
    <property type="match status" value="1"/>
</dbReference>
<keyword evidence="10 12" id="KW-0449">Lipoprotein</keyword>
<keyword evidence="9 12" id="KW-0357">Heparan sulfate</keyword>
<feature type="compositionally biased region" description="Polar residues" evidence="13">
    <location>
        <begin position="349"/>
        <end position="364"/>
    </location>
</feature>
<evidence type="ECO:0000256" key="8">
    <source>
        <dbReference type="ARBA" id="ARBA00023180"/>
    </source>
</evidence>
<evidence type="ECO:0000256" key="14">
    <source>
        <dbReference type="SAM" id="SignalP"/>
    </source>
</evidence>
<evidence type="ECO:0000256" key="2">
    <source>
        <dbReference type="ARBA" id="ARBA00010260"/>
    </source>
</evidence>
<evidence type="ECO:0000313" key="15">
    <source>
        <dbReference type="Ensembl" id="ENSGMOP00000030432.1"/>
    </source>
</evidence>
<dbReference type="OrthoDB" id="6380619at2759"/>
<evidence type="ECO:0000256" key="11">
    <source>
        <dbReference type="RuleBase" id="RU003518"/>
    </source>
</evidence>
<sequence length="573" mass="61968">MALIGKINCVLVLACCAALTFGDPTTCDEVRKVFQLKQIGPVKLVPSSPRAASGLQVCVSRNHTCCTRKMEERYQLSARQDLLTLLHTTSSSLRLLLSRHLNAFQESFEVLMKQAENRTNALLRESYASMAAGSADAMREFFTDVGLFLLGSELSPDASLQRLLDGLFPSVYGHLIDPGLGDIDSGYAECVRSTRRELRPFGASPGILANQMARSGATAKLLLQALHLGIEVINTTDHLQLSRECRHALLKMHYCPHCQGLTQSQPCMGYCLNVMRGCLASVAEIDPLWRDFVRSLEGLSARMQGPQDLEQVLLGAPMLLHDAVAYAQGNAPYLAAQVHRLCGPRIRTPGQSASSWKPISTPSIPGQIPAKERGDTLAGRRKDFLGSLRQWRAYYGGLADQLCVRELASADSLSCWNGADVVRSYTMRVVGNGIKAQSDNPEVKVKGADPVISQIIDKLKHVNQLLQGKSIPRLGSLDHIETGSGDREGRASGDCDDEDGCSGSGGGEGRRTFPRIAKLAPDVDSTLRGVPQPDSKDHGPESSGTSTHAGRSAPVLALILTGLHILLVFKQTP</sequence>
<feature type="signal peptide" evidence="14">
    <location>
        <begin position="1"/>
        <end position="22"/>
    </location>
</feature>
<proteinExistence type="inferred from homology"/>
<organism evidence="15 16">
    <name type="scientific">Gadus morhua</name>
    <name type="common">Atlantic cod</name>
    <dbReference type="NCBI Taxonomy" id="8049"/>
    <lineage>
        <taxon>Eukaryota</taxon>
        <taxon>Metazoa</taxon>
        <taxon>Chordata</taxon>
        <taxon>Craniata</taxon>
        <taxon>Vertebrata</taxon>
        <taxon>Euteleostomi</taxon>
        <taxon>Actinopterygii</taxon>
        <taxon>Neopterygii</taxon>
        <taxon>Teleostei</taxon>
        <taxon>Neoteleostei</taxon>
        <taxon>Acanthomorphata</taxon>
        <taxon>Zeiogadaria</taxon>
        <taxon>Gadariae</taxon>
        <taxon>Gadiformes</taxon>
        <taxon>Gadoidei</taxon>
        <taxon>Gadidae</taxon>
        <taxon>Gadus</taxon>
    </lineage>
</organism>
<reference evidence="15" key="2">
    <citation type="submission" date="2025-09" db="UniProtKB">
        <authorList>
            <consortium name="Ensembl"/>
        </authorList>
    </citation>
    <scope>IDENTIFICATION</scope>
</reference>
<dbReference type="GO" id="GO:0005576">
    <property type="term" value="C:extracellular region"/>
    <property type="evidence" value="ECO:0007669"/>
    <property type="project" value="TreeGrafter"/>
</dbReference>
<gene>
    <name evidence="15" type="primary">gpc5a</name>
</gene>
<dbReference type="OMA" id="RGCSAQY"/>
<dbReference type="AlphaFoldDB" id="A0A8C5AEN0"/>
<evidence type="ECO:0000256" key="10">
    <source>
        <dbReference type="ARBA" id="ARBA00023288"/>
    </source>
</evidence>
<dbReference type="GO" id="GO:0016477">
    <property type="term" value="P:cell migration"/>
    <property type="evidence" value="ECO:0007669"/>
    <property type="project" value="TreeGrafter"/>
</dbReference>
<evidence type="ECO:0000256" key="3">
    <source>
        <dbReference type="ARBA" id="ARBA00022475"/>
    </source>
</evidence>
<evidence type="ECO:0000256" key="13">
    <source>
        <dbReference type="SAM" id="MobiDB-lite"/>
    </source>
</evidence>
<evidence type="ECO:0000256" key="9">
    <source>
        <dbReference type="ARBA" id="ARBA00023207"/>
    </source>
</evidence>
<evidence type="ECO:0008006" key="17">
    <source>
        <dbReference type="Google" id="ProtNLM"/>
    </source>
</evidence>
<feature type="compositionally biased region" description="Basic and acidic residues" evidence="13">
    <location>
        <begin position="476"/>
        <end position="493"/>
    </location>
</feature>
<keyword evidence="16" id="KW-1185">Reference proteome</keyword>
<evidence type="ECO:0000256" key="12">
    <source>
        <dbReference type="RuleBase" id="RU003519"/>
    </source>
</evidence>
<dbReference type="GO" id="GO:1905475">
    <property type="term" value="P:regulation of protein localization to membrane"/>
    <property type="evidence" value="ECO:0007669"/>
    <property type="project" value="TreeGrafter"/>
</dbReference>
<keyword evidence="6 12" id="KW-0654">Proteoglycan</keyword>
<evidence type="ECO:0000256" key="4">
    <source>
        <dbReference type="ARBA" id="ARBA00022622"/>
    </source>
</evidence>
<evidence type="ECO:0000256" key="1">
    <source>
        <dbReference type="ARBA" id="ARBA00004609"/>
    </source>
</evidence>
<keyword evidence="4 12" id="KW-0336">GPI-anchor</keyword>
<keyword evidence="8" id="KW-0325">Glycoprotein</keyword>
<dbReference type="GO" id="GO:0009986">
    <property type="term" value="C:cell surface"/>
    <property type="evidence" value="ECO:0007669"/>
    <property type="project" value="TreeGrafter"/>
</dbReference>
<reference evidence="15" key="1">
    <citation type="submission" date="2025-08" db="UniProtKB">
        <authorList>
            <consortium name="Ensembl"/>
        </authorList>
    </citation>
    <scope>IDENTIFICATION</scope>
</reference>
<comment type="similarity">
    <text evidence="2 11">Belongs to the glypican family.</text>
</comment>
<evidence type="ECO:0000313" key="16">
    <source>
        <dbReference type="Proteomes" id="UP000694546"/>
    </source>
</evidence>
<feature type="region of interest" description="Disordered" evidence="13">
    <location>
        <begin position="476"/>
        <end position="550"/>
    </location>
</feature>
<accession>A0A8C5AEN0</accession>
<comment type="function">
    <text evidence="12">Cell surface proteoglycan.</text>
</comment>
<keyword evidence="5 14" id="KW-0732">Signal</keyword>
<dbReference type="InterPro" id="IPR001863">
    <property type="entry name" value="Glypican"/>
</dbReference>
<dbReference type="GO" id="GO:0090263">
    <property type="term" value="P:positive regulation of canonical Wnt signaling pathway"/>
    <property type="evidence" value="ECO:0007669"/>
    <property type="project" value="TreeGrafter"/>
</dbReference>
<dbReference type="GO" id="GO:0098552">
    <property type="term" value="C:side of membrane"/>
    <property type="evidence" value="ECO:0007669"/>
    <property type="project" value="UniProtKB-KW"/>
</dbReference>
<dbReference type="Ensembl" id="ENSGMOT00000061025.1">
    <property type="protein sequence ID" value="ENSGMOP00000030432.1"/>
    <property type="gene ID" value="ENSGMOG00000005745.2"/>
</dbReference>
<dbReference type="PROSITE" id="PS01207">
    <property type="entry name" value="GLYPICAN"/>
    <property type="match status" value="1"/>
</dbReference>
<dbReference type="GO" id="GO:0005886">
    <property type="term" value="C:plasma membrane"/>
    <property type="evidence" value="ECO:0007669"/>
    <property type="project" value="UniProtKB-SubCell"/>
</dbReference>
<comment type="subcellular location">
    <subcellularLocation>
        <location evidence="1 12">Cell membrane</location>
        <topology evidence="1 12">Lipid-anchor</topology>
        <topology evidence="1 12">GPI-anchor</topology>
    </subcellularLocation>
</comment>
<dbReference type="PANTHER" id="PTHR10822:SF12">
    <property type="entry name" value="GLYPICAN-5"/>
    <property type="match status" value="1"/>
</dbReference>
<protein>
    <recommendedName>
        <fullName evidence="17">Glypican-5</fullName>
    </recommendedName>
</protein>
<dbReference type="InterPro" id="IPR019803">
    <property type="entry name" value="Glypican_CS"/>
</dbReference>
<evidence type="ECO:0000256" key="5">
    <source>
        <dbReference type="ARBA" id="ARBA00022729"/>
    </source>
</evidence>
<evidence type="ECO:0000256" key="6">
    <source>
        <dbReference type="ARBA" id="ARBA00022974"/>
    </source>
</evidence>
<dbReference type="GeneTree" id="ENSGT01050000244955"/>
<feature type="chain" id="PRO_5046926858" description="Glypican-5" evidence="14">
    <location>
        <begin position="23"/>
        <end position="573"/>
    </location>
</feature>
<dbReference type="Proteomes" id="UP000694546">
    <property type="component" value="Chromosome 14"/>
</dbReference>